<protein>
    <submittedName>
        <fullName evidence="1">Seminal fluid protein CSSFP059</fullName>
    </submittedName>
</protein>
<proteinExistence type="evidence at transcript level"/>
<feature type="non-terminal residue" evidence="1">
    <location>
        <position position="40"/>
    </location>
</feature>
<dbReference type="EMBL" id="JN033754">
    <property type="protein sequence ID" value="AEW46907.1"/>
    <property type="molecule type" value="mRNA"/>
</dbReference>
<accession>G9F9K9</accession>
<reference evidence="1" key="1">
    <citation type="submission" date="2011-05" db="EMBL/GenBank/DDBJ databases">
        <title>Identification of the putative seminal fluid protein genes in rice striped stem borer, Chilo suppressalis Walker (Lepidoptera Pyralidae).</title>
        <authorList>
            <person name="Wan P."/>
            <person name="Ge Z."/>
            <person name="Li G."/>
        </authorList>
    </citation>
    <scope>NUCLEOTIDE SEQUENCE</scope>
</reference>
<dbReference type="AlphaFoldDB" id="G9F9K9"/>
<evidence type="ECO:0000313" key="1">
    <source>
        <dbReference type="EMBL" id="AEW46907.1"/>
    </source>
</evidence>
<name>G9F9K9_CHISP</name>
<sequence length="40" mass="4886">MQRLDVRYFWIPSFLVQHFNLYSSVHPNSLAAFFCFRFIS</sequence>
<organism evidence="1">
    <name type="scientific">Chilo suppressalis</name>
    <name type="common">Asiatic rice borer moth</name>
    <dbReference type="NCBI Taxonomy" id="168631"/>
    <lineage>
        <taxon>Eukaryota</taxon>
        <taxon>Metazoa</taxon>
        <taxon>Ecdysozoa</taxon>
        <taxon>Arthropoda</taxon>
        <taxon>Hexapoda</taxon>
        <taxon>Insecta</taxon>
        <taxon>Pterygota</taxon>
        <taxon>Neoptera</taxon>
        <taxon>Endopterygota</taxon>
        <taxon>Lepidoptera</taxon>
        <taxon>Glossata</taxon>
        <taxon>Ditrysia</taxon>
        <taxon>Pyraloidea</taxon>
        <taxon>Crambidae</taxon>
        <taxon>Crambinae</taxon>
        <taxon>Chilo</taxon>
    </lineage>
</organism>